<dbReference type="GO" id="GO:0005634">
    <property type="term" value="C:nucleus"/>
    <property type="evidence" value="ECO:0007669"/>
    <property type="project" value="UniProtKB-ARBA"/>
</dbReference>
<dbReference type="PROSITE" id="PS50934">
    <property type="entry name" value="SWIRM"/>
    <property type="match status" value="1"/>
</dbReference>
<feature type="compositionally biased region" description="Basic and acidic residues" evidence="4">
    <location>
        <begin position="283"/>
        <end position="292"/>
    </location>
</feature>
<evidence type="ECO:0000256" key="2">
    <source>
        <dbReference type="ARBA" id="ARBA00023163"/>
    </source>
</evidence>
<dbReference type="GO" id="GO:0010468">
    <property type="term" value="P:regulation of gene expression"/>
    <property type="evidence" value="ECO:0007669"/>
    <property type="project" value="UniProtKB-ARBA"/>
</dbReference>
<keyword evidence="1" id="KW-0805">Transcription regulation</keyword>
<proteinExistence type="predicted"/>
<gene>
    <name evidence="7" type="ORF">HANVADRAFT_51189</name>
</gene>
<comment type="caution">
    <text evidence="7">The sequence shown here is derived from an EMBL/GenBank/DDBJ whole genome shotgun (WGS) entry which is preliminary data.</text>
</comment>
<dbReference type="Proteomes" id="UP000092321">
    <property type="component" value="Unassembled WGS sequence"/>
</dbReference>
<evidence type="ECO:0000256" key="3">
    <source>
        <dbReference type="ARBA" id="ARBA00023242"/>
    </source>
</evidence>
<dbReference type="FunFam" id="1.10.10.10:FF:000020">
    <property type="entry name" value="SWI/SNF complex subunit SMARCC2 isoform c"/>
    <property type="match status" value="1"/>
</dbReference>
<feature type="region of interest" description="Disordered" evidence="4">
    <location>
        <begin position="280"/>
        <end position="300"/>
    </location>
</feature>
<dbReference type="InterPro" id="IPR001005">
    <property type="entry name" value="SANT/Myb"/>
</dbReference>
<dbReference type="Gene3D" id="1.10.10.60">
    <property type="entry name" value="Homeodomain-like"/>
    <property type="match status" value="1"/>
</dbReference>
<keyword evidence="8" id="KW-1185">Reference proteome</keyword>
<dbReference type="SUPFAM" id="SSF46689">
    <property type="entry name" value="Homeodomain-like"/>
    <property type="match status" value="1"/>
</dbReference>
<evidence type="ECO:0000256" key="1">
    <source>
        <dbReference type="ARBA" id="ARBA00023015"/>
    </source>
</evidence>
<name>A0A1B7TJ54_9ASCO</name>
<keyword evidence="3" id="KW-0539">Nucleus</keyword>
<feature type="compositionally biased region" description="Polar residues" evidence="4">
    <location>
        <begin position="807"/>
        <end position="822"/>
    </location>
</feature>
<feature type="domain" description="Myb-like" evidence="5">
    <location>
        <begin position="536"/>
        <end position="602"/>
    </location>
</feature>
<reference evidence="8" key="1">
    <citation type="journal article" date="2016" name="Proc. Natl. Acad. Sci. U.S.A.">
        <title>Comparative genomics of biotechnologically important yeasts.</title>
        <authorList>
            <person name="Riley R."/>
            <person name="Haridas S."/>
            <person name="Wolfe K.H."/>
            <person name="Lopes M.R."/>
            <person name="Hittinger C.T."/>
            <person name="Goeker M."/>
            <person name="Salamov A.A."/>
            <person name="Wisecaver J.H."/>
            <person name="Long T.M."/>
            <person name="Calvey C.H."/>
            <person name="Aerts A.L."/>
            <person name="Barry K.W."/>
            <person name="Choi C."/>
            <person name="Clum A."/>
            <person name="Coughlan A.Y."/>
            <person name="Deshpande S."/>
            <person name="Douglass A.P."/>
            <person name="Hanson S.J."/>
            <person name="Klenk H.-P."/>
            <person name="LaButti K.M."/>
            <person name="Lapidus A."/>
            <person name="Lindquist E.A."/>
            <person name="Lipzen A.M."/>
            <person name="Meier-Kolthoff J.P."/>
            <person name="Ohm R.A."/>
            <person name="Otillar R.P."/>
            <person name="Pangilinan J.L."/>
            <person name="Peng Y."/>
            <person name="Rokas A."/>
            <person name="Rosa C.A."/>
            <person name="Scheuner C."/>
            <person name="Sibirny A.A."/>
            <person name="Slot J.C."/>
            <person name="Stielow J.B."/>
            <person name="Sun H."/>
            <person name="Kurtzman C.P."/>
            <person name="Blackwell M."/>
            <person name="Grigoriev I.V."/>
            <person name="Jeffries T.W."/>
        </authorList>
    </citation>
    <scope>NUCLEOTIDE SEQUENCE [LARGE SCALE GENOMIC DNA]</scope>
    <source>
        <strain evidence="8">NRRL Y-1626</strain>
    </source>
</reference>
<dbReference type="AlphaFoldDB" id="A0A1B7TJ54"/>
<evidence type="ECO:0000256" key="4">
    <source>
        <dbReference type="SAM" id="MobiDB-lite"/>
    </source>
</evidence>
<feature type="region of interest" description="Disordered" evidence="4">
    <location>
        <begin position="44"/>
        <end position="74"/>
    </location>
</feature>
<sequence length="851" mass="98245">MDTETSDSIFNNNNQEDIIDYNNINNFNDDFDQAIQPMTNSKEITSNKLDNDNDLFGDQQVQDPVEKGDNGIGNDIVDDNDLFGDQNDQEQIDKDDNNIDIDNDLFGEQKEPELVKKNENVIGGDIDIDIDNDNDNDLFGDQKEEVADAKNIDNDPFNAQQEEKELKKDIANVASTEQQEQEKVETKETDIVNASVNDQQEKEEEEVKEDNTNPSANDKQEEPIPEKEEKDIVDDLFNDQPEESVVEKDVKDTVNNEEQPSEEIFFAEPIQTSNTLNNEATNVEEKETESSTKTEQNVISTGNSVKKEIEEPNIVKQPPKLFPQLHTVIIPAYSHWFDLNKITEREIKELPEFFINDSKDKSKTPIYYKTVRNFIVNTYRINPNEKMTFLSIRRNLVGDVGSLLRIFKFLEKWGIINYQVKYSQNEEIQNLQELEEDFNNDQTKISKVVSSIIGKNSIPEDTNHFKISSDAPKGLYPFKSYKPSINVQDLDYLKNIIKNKNSESSSSISNEVKKLLKRKVDTTEEDNNENLNKKQKKQEKEDKWTNEEYSKLIELFYYFSKGGTAQISQPQWLKIAQELNNLPNNKVIKTATDCILKFLQVPIDDDFLLENDKTGIFKYAPYLNGLGIEGAMENTNNIANPLLETLTTLIGYVDMKKLQEVLHILREKKKEENMKQEENNGSTIQETSNFEKLVNMGFISLAIRADKMALNEYCDFILEMSTLIENNIKKIDLKMKKNSILVKLKLKEIEKLEEQKLAFKLDKVRINNGIESLKAKYNIDNKNDELFKEFSDLINKNYEYEKKPNNSESENTQTNQYGNNDVTDQKVENDVDEDELPLSIKNPSKYSYWTG</sequence>
<dbReference type="InterPro" id="IPR036388">
    <property type="entry name" value="WH-like_DNA-bd_sf"/>
</dbReference>
<dbReference type="EMBL" id="LXPE01000002">
    <property type="protein sequence ID" value="OBA28718.1"/>
    <property type="molecule type" value="Genomic_DNA"/>
</dbReference>
<feature type="compositionally biased region" description="Acidic residues" evidence="4">
    <location>
        <begin position="231"/>
        <end position="244"/>
    </location>
</feature>
<organism evidence="7 8">
    <name type="scientific">Hanseniaspora valbyensis NRRL Y-1626</name>
    <dbReference type="NCBI Taxonomy" id="766949"/>
    <lineage>
        <taxon>Eukaryota</taxon>
        <taxon>Fungi</taxon>
        <taxon>Dikarya</taxon>
        <taxon>Ascomycota</taxon>
        <taxon>Saccharomycotina</taxon>
        <taxon>Saccharomycetes</taxon>
        <taxon>Saccharomycodales</taxon>
        <taxon>Saccharomycodaceae</taxon>
        <taxon>Hanseniaspora</taxon>
    </lineage>
</organism>
<dbReference type="InterPro" id="IPR007526">
    <property type="entry name" value="SWIRM"/>
</dbReference>
<feature type="compositionally biased region" description="Basic and acidic residues" evidence="4">
    <location>
        <begin position="180"/>
        <end position="190"/>
    </location>
</feature>
<evidence type="ECO:0000259" key="5">
    <source>
        <dbReference type="PROSITE" id="PS50090"/>
    </source>
</evidence>
<feature type="compositionally biased region" description="Polar residues" evidence="4">
    <location>
        <begin position="841"/>
        <end position="851"/>
    </location>
</feature>
<evidence type="ECO:0000259" key="6">
    <source>
        <dbReference type="PROSITE" id="PS50934"/>
    </source>
</evidence>
<keyword evidence="2" id="KW-0804">Transcription</keyword>
<dbReference type="OrthoDB" id="118550at2759"/>
<dbReference type="InterPro" id="IPR009057">
    <property type="entry name" value="Homeodomain-like_sf"/>
</dbReference>
<feature type="region of interest" description="Disordered" evidence="4">
    <location>
        <begin position="519"/>
        <end position="543"/>
    </location>
</feature>
<feature type="compositionally biased region" description="Basic and acidic residues" evidence="4">
    <location>
        <begin position="218"/>
        <end position="230"/>
    </location>
</feature>
<feature type="compositionally biased region" description="Basic and acidic residues" evidence="4">
    <location>
        <begin position="245"/>
        <end position="254"/>
    </location>
</feature>
<accession>A0A1B7TJ54</accession>
<dbReference type="Pfam" id="PF04433">
    <property type="entry name" value="SWIRM"/>
    <property type="match status" value="1"/>
</dbReference>
<evidence type="ECO:0000313" key="8">
    <source>
        <dbReference type="Proteomes" id="UP000092321"/>
    </source>
</evidence>
<protein>
    <submittedName>
        <fullName evidence="7">SWIRM-domain-containing protein</fullName>
    </submittedName>
</protein>
<feature type="region of interest" description="Disordered" evidence="4">
    <location>
        <begin position="800"/>
        <end position="851"/>
    </location>
</feature>
<feature type="region of interest" description="Disordered" evidence="4">
    <location>
        <begin position="175"/>
        <end position="258"/>
    </location>
</feature>
<dbReference type="Gene3D" id="1.10.10.10">
    <property type="entry name" value="Winged helix-like DNA-binding domain superfamily/Winged helix DNA-binding domain"/>
    <property type="match status" value="1"/>
</dbReference>
<dbReference type="PROSITE" id="PS50090">
    <property type="entry name" value="MYB_LIKE"/>
    <property type="match status" value="1"/>
</dbReference>
<feature type="domain" description="SWIRM" evidence="6">
    <location>
        <begin position="328"/>
        <end position="427"/>
    </location>
</feature>
<evidence type="ECO:0000313" key="7">
    <source>
        <dbReference type="EMBL" id="OBA28718.1"/>
    </source>
</evidence>